<dbReference type="KEGG" id="sroi:IAG44_39240"/>
<evidence type="ECO:0000313" key="2">
    <source>
        <dbReference type="Proteomes" id="UP000516052"/>
    </source>
</evidence>
<gene>
    <name evidence="1" type="ORF">IAG44_39240</name>
</gene>
<sequence length="139" mass="14729">MIRNADGTGCPRTMGDVYMKAAQRLAALTGGVVLAVAGLSTVTTAPATASSYKCSKATTIKQSWGKVTYTRCSAPFGSHTWSYVSGTLTDLNTSDDCFVRANFAFSRSNLEVSARDQVEKFESDPALADSFSAGLGRFC</sequence>
<evidence type="ECO:0000313" key="1">
    <source>
        <dbReference type="EMBL" id="QNP74874.1"/>
    </source>
</evidence>
<dbReference type="RefSeq" id="WP_187751797.1">
    <property type="nucleotide sequence ID" value="NZ_CP060828.1"/>
</dbReference>
<name>A0A7H0IQ08_9ACTN</name>
<protein>
    <submittedName>
        <fullName evidence="1">Uncharacterized protein</fullName>
    </submittedName>
</protein>
<dbReference type="AlphaFoldDB" id="A0A7H0IQ08"/>
<dbReference type="Proteomes" id="UP000516052">
    <property type="component" value="Chromosome"/>
</dbReference>
<reference evidence="1 2" key="1">
    <citation type="submission" date="2020-08" db="EMBL/GenBank/DDBJ databases">
        <title>A novel species.</title>
        <authorList>
            <person name="Gao J."/>
        </authorList>
    </citation>
    <scope>NUCLEOTIDE SEQUENCE [LARGE SCALE GENOMIC DNA]</scope>
    <source>
        <strain evidence="1 2">CRXT-G-22</strain>
    </source>
</reference>
<keyword evidence="2" id="KW-1185">Reference proteome</keyword>
<dbReference type="EMBL" id="CP060828">
    <property type="protein sequence ID" value="QNP74874.1"/>
    <property type="molecule type" value="Genomic_DNA"/>
</dbReference>
<proteinExistence type="predicted"/>
<organism evidence="1 2">
    <name type="scientific">Streptomyces roseirectus</name>
    <dbReference type="NCBI Taxonomy" id="2768066"/>
    <lineage>
        <taxon>Bacteria</taxon>
        <taxon>Bacillati</taxon>
        <taxon>Actinomycetota</taxon>
        <taxon>Actinomycetes</taxon>
        <taxon>Kitasatosporales</taxon>
        <taxon>Streptomycetaceae</taxon>
        <taxon>Streptomyces</taxon>
    </lineage>
</organism>
<accession>A0A7H0IQ08</accession>